<gene>
    <name evidence="2" type="ORF">RND71_019406</name>
</gene>
<feature type="compositionally biased region" description="Polar residues" evidence="1">
    <location>
        <begin position="8"/>
        <end position="17"/>
    </location>
</feature>
<proteinExistence type="predicted"/>
<sequence length="111" mass="11137">MGLAKEQLFQNMGTEYPNSPAIPLRPASPFSVPQSSTPFKSSGPVVGPEASAFGHAPPSSSQITPSSSSGAMVGVEASAFRTIPSGMPNGAARPPPTSGSPNMPPAAGPYQ</sequence>
<comment type="caution">
    <text evidence="2">The sequence shown here is derived from an EMBL/GenBank/DDBJ whole genome shotgun (WGS) entry which is preliminary data.</text>
</comment>
<feature type="region of interest" description="Disordered" evidence="1">
    <location>
        <begin position="1"/>
        <end position="111"/>
    </location>
</feature>
<name>A0AAE1S049_9SOLA</name>
<protein>
    <submittedName>
        <fullName evidence="2">Uncharacterized protein</fullName>
    </submittedName>
</protein>
<dbReference type="AlphaFoldDB" id="A0AAE1S049"/>
<evidence type="ECO:0000313" key="2">
    <source>
        <dbReference type="EMBL" id="KAK4360454.1"/>
    </source>
</evidence>
<feature type="compositionally biased region" description="Pro residues" evidence="1">
    <location>
        <begin position="93"/>
        <end position="111"/>
    </location>
</feature>
<accession>A0AAE1S049</accession>
<feature type="compositionally biased region" description="Low complexity" evidence="1">
    <location>
        <begin position="57"/>
        <end position="69"/>
    </location>
</feature>
<keyword evidence="3" id="KW-1185">Reference proteome</keyword>
<organism evidence="2 3">
    <name type="scientific">Anisodus tanguticus</name>
    <dbReference type="NCBI Taxonomy" id="243964"/>
    <lineage>
        <taxon>Eukaryota</taxon>
        <taxon>Viridiplantae</taxon>
        <taxon>Streptophyta</taxon>
        <taxon>Embryophyta</taxon>
        <taxon>Tracheophyta</taxon>
        <taxon>Spermatophyta</taxon>
        <taxon>Magnoliopsida</taxon>
        <taxon>eudicotyledons</taxon>
        <taxon>Gunneridae</taxon>
        <taxon>Pentapetalae</taxon>
        <taxon>asterids</taxon>
        <taxon>lamiids</taxon>
        <taxon>Solanales</taxon>
        <taxon>Solanaceae</taxon>
        <taxon>Solanoideae</taxon>
        <taxon>Hyoscyameae</taxon>
        <taxon>Anisodus</taxon>
    </lineage>
</organism>
<dbReference type="Proteomes" id="UP001291623">
    <property type="component" value="Unassembled WGS sequence"/>
</dbReference>
<feature type="compositionally biased region" description="Polar residues" evidence="1">
    <location>
        <begin position="31"/>
        <end position="40"/>
    </location>
</feature>
<dbReference type="EMBL" id="JAVYJV010000010">
    <property type="protein sequence ID" value="KAK4360454.1"/>
    <property type="molecule type" value="Genomic_DNA"/>
</dbReference>
<evidence type="ECO:0000313" key="3">
    <source>
        <dbReference type="Proteomes" id="UP001291623"/>
    </source>
</evidence>
<evidence type="ECO:0000256" key="1">
    <source>
        <dbReference type="SAM" id="MobiDB-lite"/>
    </source>
</evidence>
<reference evidence="2" key="1">
    <citation type="submission" date="2023-12" db="EMBL/GenBank/DDBJ databases">
        <title>Genome assembly of Anisodus tanguticus.</title>
        <authorList>
            <person name="Wang Y.-J."/>
        </authorList>
    </citation>
    <scope>NUCLEOTIDE SEQUENCE</scope>
    <source>
        <strain evidence="2">KB-2021</strain>
        <tissue evidence="2">Leaf</tissue>
    </source>
</reference>